<feature type="transmembrane region" description="Helical" evidence="5">
    <location>
        <begin position="373"/>
        <end position="391"/>
    </location>
</feature>
<feature type="transmembrane region" description="Helical" evidence="5">
    <location>
        <begin position="318"/>
        <end position="335"/>
    </location>
</feature>
<evidence type="ECO:0000256" key="1">
    <source>
        <dbReference type="ARBA" id="ARBA00004651"/>
    </source>
</evidence>
<dbReference type="PROSITE" id="PS50850">
    <property type="entry name" value="MFS"/>
    <property type="match status" value="1"/>
</dbReference>
<proteinExistence type="predicted"/>
<evidence type="ECO:0000256" key="2">
    <source>
        <dbReference type="ARBA" id="ARBA00022692"/>
    </source>
</evidence>
<accession>A0A2W2CI02</accession>
<dbReference type="InterPro" id="IPR020846">
    <property type="entry name" value="MFS_dom"/>
</dbReference>
<reference evidence="7 8" key="1">
    <citation type="submission" date="2018-01" db="EMBL/GenBank/DDBJ databases">
        <title>Draft genome sequence of Jiangella sp. GTF31.</title>
        <authorList>
            <person name="Sahin N."/>
            <person name="Ay H."/>
            <person name="Saygin H."/>
        </authorList>
    </citation>
    <scope>NUCLEOTIDE SEQUENCE [LARGE SCALE GENOMIC DNA]</scope>
    <source>
        <strain evidence="7 8">GTF31</strain>
    </source>
</reference>
<dbReference type="InterPro" id="IPR036259">
    <property type="entry name" value="MFS_trans_sf"/>
</dbReference>
<gene>
    <name evidence="7" type="ORF">C1I92_29325</name>
</gene>
<feature type="transmembrane region" description="Helical" evidence="5">
    <location>
        <begin position="342"/>
        <end position="361"/>
    </location>
</feature>
<dbReference type="GO" id="GO:0022857">
    <property type="term" value="F:transmembrane transporter activity"/>
    <property type="evidence" value="ECO:0007669"/>
    <property type="project" value="InterPro"/>
</dbReference>
<feature type="transmembrane region" description="Helical" evidence="5">
    <location>
        <begin position="257"/>
        <end position="280"/>
    </location>
</feature>
<dbReference type="GO" id="GO:0005886">
    <property type="term" value="C:plasma membrane"/>
    <property type="evidence" value="ECO:0007669"/>
    <property type="project" value="UniProtKB-SubCell"/>
</dbReference>
<evidence type="ECO:0000313" key="7">
    <source>
        <dbReference type="EMBL" id="PZF79803.1"/>
    </source>
</evidence>
<feature type="transmembrane region" description="Helical" evidence="5">
    <location>
        <begin position="292"/>
        <end position="312"/>
    </location>
</feature>
<comment type="caution">
    <text evidence="7">The sequence shown here is derived from an EMBL/GenBank/DDBJ whole genome shotgun (WGS) entry which is preliminary data.</text>
</comment>
<dbReference type="PANTHER" id="PTHR23501">
    <property type="entry name" value="MAJOR FACILITATOR SUPERFAMILY"/>
    <property type="match status" value="1"/>
</dbReference>
<dbReference type="AlphaFoldDB" id="A0A2W2CI02"/>
<evidence type="ECO:0000256" key="4">
    <source>
        <dbReference type="ARBA" id="ARBA00023136"/>
    </source>
</evidence>
<evidence type="ECO:0000256" key="3">
    <source>
        <dbReference type="ARBA" id="ARBA00022989"/>
    </source>
</evidence>
<feature type="transmembrane region" description="Helical" evidence="5">
    <location>
        <begin position="82"/>
        <end position="100"/>
    </location>
</feature>
<dbReference type="Gene3D" id="1.20.1250.20">
    <property type="entry name" value="MFS general substrate transporter like domains"/>
    <property type="match status" value="1"/>
</dbReference>
<feature type="transmembrane region" description="Helical" evidence="5">
    <location>
        <begin position="403"/>
        <end position="421"/>
    </location>
</feature>
<feature type="transmembrane region" description="Helical" evidence="5">
    <location>
        <begin position="210"/>
        <end position="237"/>
    </location>
</feature>
<dbReference type="EMBL" id="POTW01000116">
    <property type="protein sequence ID" value="PZF79803.1"/>
    <property type="molecule type" value="Genomic_DNA"/>
</dbReference>
<feature type="transmembrane region" description="Helical" evidence="5">
    <location>
        <begin position="54"/>
        <end position="75"/>
    </location>
</feature>
<keyword evidence="4 5" id="KW-0472">Membrane</keyword>
<dbReference type="InterPro" id="IPR011701">
    <property type="entry name" value="MFS"/>
</dbReference>
<comment type="subcellular location">
    <subcellularLocation>
        <location evidence="1">Cell membrane</location>
        <topology evidence="1">Multi-pass membrane protein</topology>
    </subcellularLocation>
</comment>
<organism evidence="7 8">
    <name type="scientific">Jiangella anatolica</name>
    <dbReference type="NCBI Taxonomy" id="2670374"/>
    <lineage>
        <taxon>Bacteria</taxon>
        <taxon>Bacillati</taxon>
        <taxon>Actinomycetota</taxon>
        <taxon>Actinomycetes</taxon>
        <taxon>Jiangellales</taxon>
        <taxon>Jiangellaceae</taxon>
        <taxon>Jiangella</taxon>
    </lineage>
</organism>
<name>A0A2W2CI02_9ACTN</name>
<sequence>MSMRRVDDPRRAGDRWLAVGIVALEFAAAVSTFVASTLLPIVAADLGARDRLGLLIAGGTLGLFVAMPLAGTALGRLGAGRTLALGTALYVGGLVAAATARTAWVFAAGQFTAGTASGLLAVFGISAAIRRLDDALRLKVIAASSAMWILPAMVGPAATLALEHAAGWRWTLLAPVPVVLAGRVLVVRAVRGDRVAGGPAGGDRLRPAGLLVPAGAAAVVLADGAWLAAAAGALAAGAGTVALLPRGTARLRRGAPAALAAMALFGAGYVGADSLITVLLTDGYGVSLARAAVVLGAAPLAWGLTSLVVARVATGRQLPAAGLAVTAAAAAVLAAGPREFAVALVAWAAGGAGVGLAYPGLYLRSTTGTDATAAQLATAVITAETVGGLLGRAGGGALASSSVTAAYVAFAALLAAAALAATRSGPAPSTPTAQTSSRAP</sequence>
<evidence type="ECO:0000313" key="8">
    <source>
        <dbReference type="Proteomes" id="UP000248764"/>
    </source>
</evidence>
<protein>
    <submittedName>
        <fullName evidence="7">MFS transporter</fullName>
    </submittedName>
</protein>
<dbReference type="Proteomes" id="UP000248764">
    <property type="component" value="Unassembled WGS sequence"/>
</dbReference>
<feature type="domain" description="Major facilitator superfamily (MFS) profile" evidence="6">
    <location>
        <begin position="17"/>
        <end position="429"/>
    </location>
</feature>
<evidence type="ECO:0000256" key="5">
    <source>
        <dbReference type="SAM" id="Phobius"/>
    </source>
</evidence>
<evidence type="ECO:0000259" key="6">
    <source>
        <dbReference type="PROSITE" id="PS50850"/>
    </source>
</evidence>
<keyword evidence="8" id="KW-1185">Reference proteome</keyword>
<dbReference type="SUPFAM" id="SSF103473">
    <property type="entry name" value="MFS general substrate transporter"/>
    <property type="match status" value="1"/>
</dbReference>
<dbReference type="Pfam" id="PF07690">
    <property type="entry name" value="MFS_1"/>
    <property type="match status" value="1"/>
</dbReference>
<feature type="transmembrane region" description="Helical" evidence="5">
    <location>
        <begin position="168"/>
        <end position="190"/>
    </location>
</feature>
<keyword evidence="3 5" id="KW-1133">Transmembrane helix</keyword>
<keyword evidence="2 5" id="KW-0812">Transmembrane</keyword>
<feature type="transmembrane region" description="Helical" evidence="5">
    <location>
        <begin position="16"/>
        <end position="42"/>
    </location>
</feature>
<feature type="transmembrane region" description="Helical" evidence="5">
    <location>
        <begin position="106"/>
        <end position="128"/>
    </location>
</feature>
<dbReference type="PANTHER" id="PTHR23501:SF154">
    <property type="entry name" value="MULTIDRUG-EFFLUX TRANSPORTER RV1634-RELATED"/>
    <property type="match status" value="1"/>
</dbReference>
<dbReference type="RefSeq" id="WP_111258181.1">
    <property type="nucleotide sequence ID" value="NZ_POTW01000116.1"/>
</dbReference>
<feature type="transmembrane region" description="Helical" evidence="5">
    <location>
        <begin position="140"/>
        <end position="162"/>
    </location>
</feature>